<dbReference type="Gene3D" id="2.30.110.10">
    <property type="entry name" value="Electron Transport, Fmn-binding Protein, Chain A"/>
    <property type="match status" value="1"/>
</dbReference>
<organism evidence="4 5">
    <name type="scientific">Nocardiopsis algeriensis</name>
    <dbReference type="NCBI Taxonomy" id="1478215"/>
    <lineage>
        <taxon>Bacteria</taxon>
        <taxon>Bacillati</taxon>
        <taxon>Actinomycetota</taxon>
        <taxon>Actinomycetes</taxon>
        <taxon>Streptosporangiales</taxon>
        <taxon>Nocardiopsidaceae</taxon>
        <taxon>Nocardiopsis</taxon>
    </lineage>
</organism>
<evidence type="ECO:0000256" key="1">
    <source>
        <dbReference type="ARBA" id="ARBA00008710"/>
    </source>
</evidence>
<comment type="catalytic activity">
    <reaction evidence="2">
        <text>oxidized coenzyme F420-(gamma-L-Glu)(n) + a quinol + H(+) = reduced coenzyme F420-(gamma-L-Glu)(n) + a quinone</text>
        <dbReference type="Rhea" id="RHEA:39663"/>
        <dbReference type="Rhea" id="RHEA-COMP:12939"/>
        <dbReference type="Rhea" id="RHEA-COMP:14378"/>
        <dbReference type="ChEBI" id="CHEBI:15378"/>
        <dbReference type="ChEBI" id="CHEBI:24646"/>
        <dbReference type="ChEBI" id="CHEBI:132124"/>
        <dbReference type="ChEBI" id="CHEBI:133980"/>
        <dbReference type="ChEBI" id="CHEBI:139511"/>
    </reaction>
</comment>
<dbReference type="Pfam" id="PF04075">
    <property type="entry name" value="F420H2_quin_red"/>
    <property type="match status" value="1"/>
</dbReference>
<dbReference type="Gene3D" id="1.20.120.520">
    <property type="entry name" value="nmb1532 protein domain like"/>
    <property type="match status" value="1"/>
</dbReference>
<protein>
    <submittedName>
        <fullName evidence="4">Deazaflavin-dependent oxidoreductase (Nitroreductase family)</fullName>
    </submittedName>
</protein>
<dbReference type="PANTHER" id="PTHR39428">
    <property type="entry name" value="F420H(2)-DEPENDENT QUINONE REDUCTASE RV1261C"/>
    <property type="match status" value="1"/>
</dbReference>
<dbReference type="SUPFAM" id="SSF50475">
    <property type="entry name" value="FMN-binding split barrel"/>
    <property type="match status" value="1"/>
</dbReference>
<comment type="similarity">
    <text evidence="1">Belongs to the F420H(2)-dependent quinone reductase family.</text>
</comment>
<dbReference type="EMBL" id="JACHJO010000007">
    <property type="protein sequence ID" value="MBB6120645.1"/>
    <property type="molecule type" value="Genomic_DNA"/>
</dbReference>
<accession>A0A841IVU3</accession>
<dbReference type="InterPro" id="IPR012349">
    <property type="entry name" value="Split_barrel_FMN-bd"/>
</dbReference>
<dbReference type="GO" id="GO:0070967">
    <property type="term" value="F:coenzyme F420 binding"/>
    <property type="evidence" value="ECO:0007669"/>
    <property type="project" value="TreeGrafter"/>
</dbReference>
<dbReference type="InterPro" id="IPR012312">
    <property type="entry name" value="Hemerythrin-like"/>
</dbReference>
<sequence length="320" mass="35442">MSETNARSGPGDAPHVSDFNLPVVEEFRANGGRVGGMFEGGDLLLLTTVGARSGREHTTPLGWVRAEGRLLVVASAGGSDRHPDWYRNVLARPMVRVELGSEVFDAVAVPTEGDERDRLFAACVEAAPGYGDYQAGTERILPVVALDRVHEDEGAKEAENLAEKLVEIHRWLRGQLDRVRQEADAYLAERDARAAREGTVPQPGLTLQIRQHCLAFCESLHFHHTGEESMFPVLAEQNPHLADTLRRLSEEHVVVDRIRRELEALLGELATADPDAFRAELDRMTRELEEHLDHEEATLLPTLEAIPFPPVTPHHPQPTA</sequence>
<evidence type="ECO:0000313" key="4">
    <source>
        <dbReference type="EMBL" id="MBB6120645.1"/>
    </source>
</evidence>
<dbReference type="RefSeq" id="WP_343065009.1">
    <property type="nucleotide sequence ID" value="NZ_JACHJO010000007.1"/>
</dbReference>
<proteinExistence type="inferred from homology"/>
<dbReference type="NCBIfam" id="TIGR00026">
    <property type="entry name" value="hi_GC_TIGR00026"/>
    <property type="match status" value="1"/>
</dbReference>
<dbReference type="PANTHER" id="PTHR39428:SF1">
    <property type="entry name" value="F420H(2)-DEPENDENT QUINONE REDUCTASE RV1261C"/>
    <property type="match status" value="1"/>
</dbReference>
<keyword evidence="5" id="KW-1185">Reference proteome</keyword>
<reference evidence="4 5" key="1">
    <citation type="submission" date="2020-08" db="EMBL/GenBank/DDBJ databases">
        <title>Genomic Encyclopedia of Type Strains, Phase III (KMG-III): the genomes of soil and plant-associated and newly described type strains.</title>
        <authorList>
            <person name="Whitman W."/>
        </authorList>
    </citation>
    <scope>NUCLEOTIDE SEQUENCE [LARGE SCALE GENOMIC DNA]</scope>
    <source>
        <strain evidence="4 5">CECT 8712</strain>
    </source>
</reference>
<dbReference type="AlphaFoldDB" id="A0A841IVU3"/>
<evidence type="ECO:0000256" key="2">
    <source>
        <dbReference type="ARBA" id="ARBA00049106"/>
    </source>
</evidence>
<dbReference type="GO" id="GO:0005886">
    <property type="term" value="C:plasma membrane"/>
    <property type="evidence" value="ECO:0007669"/>
    <property type="project" value="TreeGrafter"/>
</dbReference>
<dbReference type="CDD" id="cd12108">
    <property type="entry name" value="Hr-like"/>
    <property type="match status" value="1"/>
</dbReference>
<comment type="caution">
    <text evidence="4">The sequence shown here is derived from an EMBL/GenBank/DDBJ whole genome shotgun (WGS) entry which is preliminary data.</text>
</comment>
<dbReference type="Pfam" id="PF01814">
    <property type="entry name" value="Hemerythrin"/>
    <property type="match status" value="1"/>
</dbReference>
<dbReference type="InterPro" id="IPR004378">
    <property type="entry name" value="F420H2_quin_Rdtase"/>
</dbReference>
<gene>
    <name evidence="4" type="ORF">FHS13_002602</name>
</gene>
<evidence type="ECO:0000259" key="3">
    <source>
        <dbReference type="Pfam" id="PF01814"/>
    </source>
</evidence>
<feature type="domain" description="Hemerythrin-like" evidence="3">
    <location>
        <begin position="162"/>
        <end position="303"/>
    </location>
</feature>
<name>A0A841IVU3_9ACTN</name>
<dbReference type="Proteomes" id="UP000536604">
    <property type="component" value="Unassembled WGS sequence"/>
</dbReference>
<evidence type="ECO:0000313" key="5">
    <source>
        <dbReference type="Proteomes" id="UP000536604"/>
    </source>
</evidence>
<dbReference type="GO" id="GO:0016491">
    <property type="term" value="F:oxidoreductase activity"/>
    <property type="evidence" value="ECO:0007669"/>
    <property type="project" value="InterPro"/>
</dbReference>